<feature type="transmembrane region" description="Helical" evidence="1">
    <location>
        <begin position="285"/>
        <end position="311"/>
    </location>
</feature>
<feature type="transmembrane region" description="Helical" evidence="1">
    <location>
        <begin position="320"/>
        <end position="337"/>
    </location>
</feature>
<name>W6MWY3_9ASCO</name>
<feature type="transmembrane region" description="Helical" evidence="1">
    <location>
        <begin position="194"/>
        <end position="219"/>
    </location>
</feature>
<gene>
    <name evidence="3" type="ORF">KUCA_T00003975001</name>
</gene>
<proteinExistence type="predicted"/>
<keyword evidence="1" id="KW-0472">Membrane</keyword>
<dbReference type="HOGENOM" id="CLU_580118_0_0_1"/>
<feature type="transmembrane region" description="Helical" evidence="1">
    <location>
        <begin position="369"/>
        <end position="388"/>
    </location>
</feature>
<evidence type="ECO:0008006" key="5">
    <source>
        <dbReference type="Google" id="ProtNLM"/>
    </source>
</evidence>
<accession>W6MWY3</accession>
<keyword evidence="1" id="KW-0812">Transmembrane</keyword>
<dbReference type="EMBL" id="HG793128">
    <property type="protein sequence ID" value="CDK27995.1"/>
    <property type="molecule type" value="Genomic_DNA"/>
</dbReference>
<reference evidence="3" key="2">
    <citation type="submission" date="2014-02" db="EMBL/GenBank/DDBJ databases">
        <title>Complete DNA sequence of /Kuraishia capsulata/ illustrates novel genomic features among budding yeasts (/Saccharomycotina/).</title>
        <authorList>
            <person name="Morales L."/>
            <person name="Noel B."/>
            <person name="Porcel B."/>
            <person name="Marcet-Houben M."/>
            <person name="Hullo M-F."/>
            <person name="Sacerdot C."/>
            <person name="Tekaia F."/>
            <person name="Leh-Louis V."/>
            <person name="Despons L."/>
            <person name="Khanna V."/>
            <person name="Aury J-M."/>
            <person name="Barbe V."/>
            <person name="Couloux A."/>
            <person name="Labadie K."/>
            <person name="Pelletier E."/>
            <person name="Souciet J-L."/>
            <person name="Boekhout T."/>
            <person name="Gabaldon T."/>
            <person name="Wincker P."/>
            <person name="Dujon B."/>
        </authorList>
    </citation>
    <scope>NUCLEOTIDE SEQUENCE</scope>
    <source>
        <strain evidence="3">CBS 1993</strain>
    </source>
</reference>
<keyword evidence="2" id="KW-0732">Signal</keyword>
<organism evidence="3 4">
    <name type="scientific">Kuraishia capsulata CBS 1993</name>
    <dbReference type="NCBI Taxonomy" id="1382522"/>
    <lineage>
        <taxon>Eukaryota</taxon>
        <taxon>Fungi</taxon>
        <taxon>Dikarya</taxon>
        <taxon>Ascomycota</taxon>
        <taxon>Saccharomycotina</taxon>
        <taxon>Pichiomycetes</taxon>
        <taxon>Pichiales</taxon>
        <taxon>Pichiaceae</taxon>
        <taxon>Kuraishia</taxon>
    </lineage>
</organism>
<dbReference type="AlphaFoldDB" id="W6MWY3"/>
<feature type="signal peptide" evidence="2">
    <location>
        <begin position="1"/>
        <end position="20"/>
    </location>
</feature>
<feature type="chain" id="PRO_5004880869" description="Intimal thickness related receptor IRP domain-containing protein" evidence="2">
    <location>
        <begin position="21"/>
        <end position="477"/>
    </location>
</feature>
<evidence type="ECO:0000313" key="3">
    <source>
        <dbReference type="EMBL" id="CDK27995.1"/>
    </source>
</evidence>
<protein>
    <recommendedName>
        <fullName evidence="5">Intimal thickness related receptor IRP domain-containing protein</fullName>
    </recommendedName>
</protein>
<keyword evidence="4" id="KW-1185">Reference proteome</keyword>
<dbReference type="OrthoDB" id="3996329at2759"/>
<sequence length="477" mass="54460">MTGYTSFLAHLLLVCTLASAITDSLWIDSNSTGISCHYVSNHTGSAHFLSQNQEPFIQARLGRHHRSHFRSEDEEAVTPLEWSMDVMFISKPDLQIVNVDKGRYVYWEGDYDIYNDTASQKFSLDEVLAANMNQSAITTFKLTPESNITGRYPLSSSGDYCAVLTFTSNRERGFTVAEVKFIQPHGELDKEDYIYIYVYIFSGLVYFVSSIVYFYYVFLRRKQTTNDYRAIGETRSQLKNAEIQLRILLYMFGSSIVYLFLAGHLNHKNANGQMNFSTKESFLELTPMALTTLFFCWALYSLLLMSSGYLFTSEPKDRRIVWFIRLVTISSFVSGLLSDFESAFSRTIYGNWDTALSRGWHNSSIVRDILSLILFLEYVVSFVFGSYFAIKTYSDLCFHGRNATANRFLATVVIIIVPTALDGIGRDVIYIEILSSLVDNIIEFRPASHIFHLAATVAVAFLWRDTSLESEMVLKQE</sequence>
<feature type="transmembrane region" description="Helical" evidence="1">
    <location>
        <begin position="446"/>
        <end position="463"/>
    </location>
</feature>
<dbReference type="Proteomes" id="UP000019384">
    <property type="component" value="Unassembled WGS sequence"/>
</dbReference>
<evidence type="ECO:0000256" key="2">
    <source>
        <dbReference type="SAM" id="SignalP"/>
    </source>
</evidence>
<dbReference type="RefSeq" id="XP_022459987.1">
    <property type="nucleotide sequence ID" value="XM_022602444.1"/>
</dbReference>
<reference evidence="3" key="1">
    <citation type="submission" date="2013-12" db="EMBL/GenBank/DDBJ databases">
        <authorList>
            <person name="Genoscope - CEA"/>
        </authorList>
    </citation>
    <scope>NUCLEOTIDE SEQUENCE</scope>
    <source>
        <strain evidence="3">CBS 1993</strain>
    </source>
</reference>
<evidence type="ECO:0000256" key="1">
    <source>
        <dbReference type="SAM" id="Phobius"/>
    </source>
</evidence>
<keyword evidence="1" id="KW-1133">Transmembrane helix</keyword>
<evidence type="ECO:0000313" key="4">
    <source>
        <dbReference type="Proteomes" id="UP000019384"/>
    </source>
</evidence>
<feature type="transmembrane region" description="Helical" evidence="1">
    <location>
        <begin position="247"/>
        <end position="265"/>
    </location>
</feature>
<feature type="transmembrane region" description="Helical" evidence="1">
    <location>
        <begin position="408"/>
        <end position="426"/>
    </location>
</feature>
<dbReference type="STRING" id="1382522.W6MWY3"/>
<dbReference type="GeneID" id="34521375"/>